<evidence type="ECO:0000313" key="2">
    <source>
        <dbReference type="EMBL" id="KAJ1085028.1"/>
    </source>
</evidence>
<dbReference type="AlphaFoldDB" id="A0AAV7L1K1"/>
<dbReference type="EMBL" id="JANPWB010000016">
    <property type="protein sequence ID" value="KAJ1085028.1"/>
    <property type="molecule type" value="Genomic_DNA"/>
</dbReference>
<keyword evidence="3" id="KW-1185">Reference proteome</keyword>
<sequence>MARPLRAKALPVQSWRCGWGPGPWRTAASALRLALFHVLGAVLQRSQQRLAEFQARAAHFRSRERPLTLRRPPVRATRRNFQELPSCETACETSPRSLPLSDSPGP</sequence>
<comment type="caution">
    <text evidence="2">The sequence shown here is derived from an EMBL/GenBank/DDBJ whole genome shotgun (WGS) entry which is preliminary data.</text>
</comment>
<gene>
    <name evidence="2" type="ORF">NDU88_005164</name>
</gene>
<proteinExistence type="predicted"/>
<reference evidence="2" key="1">
    <citation type="journal article" date="2022" name="bioRxiv">
        <title>Sequencing and chromosome-scale assembly of the giantPleurodeles waltlgenome.</title>
        <authorList>
            <person name="Brown T."/>
            <person name="Elewa A."/>
            <person name="Iarovenko S."/>
            <person name="Subramanian E."/>
            <person name="Araus A.J."/>
            <person name="Petzold A."/>
            <person name="Susuki M."/>
            <person name="Suzuki K.-i.T."/>
            <person name="Hayashi T."/>
            <person name="Toyoda A."/>
            <person name="Oliveira C."/>
            <person name="Osipova E."/>
            <person name="Leigh N.D."/>
            <person name="Simon A."/>
            <person name="Yun M.H."/>
        </authorList>
    </citation>
    <scope>NUCLEOTIDE SEQUENCE</scope>
    <source>
        <strain evidence="2">20211129_DDA</strain>
        <tissue evidence="2">Liver</tissue>
    </source>
</reference>
<evidence type="ECO:0000256" key="1">
    <source>
        <dbReference type="SAM" id="MobiDB-lite"/>
    </source>
</evidence>
<accession>A0AAV7L1K1</accession>
<dbReference type="Proteomes" id="UP001066276">
    <property type="component" value="Chromosome 12"/>
</dbReference>
<feature type="region of interest" description="Disordered" evidence="1">
    <location>
        <begin position="86"/>
        <end position="106"/>
    </location>
</feature>
<name>A0AAV7L1K1_PLEWA</name>
<evidence type="ECO:0000313" key="3">
    <source>
        <dbReference type="Proteomes" id="UP001066276"/>
    </source>
</evidence>
<organism evidence="2 3">
    <name type="scientific">Pleurodeles waltl</name>
    <name type="common">Iberian ribbed newt</name>
    <dbReference type="NCBI Taxonomy" id="8319"/>
    <lineage>
        <taxon>Eukaryota</taxon>
        <taxon>Metazoa</taxon>
        <taxon>Chordata</taxon>
        <taxon>Craniata</taxon>
        <taxon>Vertebrata</taxon>
        <taxon>Euteleostomi</taxon>
        <taxon>Amphibia</taxon>
        <taxon>Batrachia</taxon>
        <taxon>Caudata</taxon>
        <taxon>Salamandroidea</taxon>
        <taxon>Salamandridae</taxon>
        <taxon>Pleurodelinae</taxon>
        <taxon>Pleurodeles</taxon>
    </lineage>
</organism>
<protein>
    <submittedName>
        <fullName evidence="2">Uncharacterized protein</fullName>
    </submittedName>
</protein>